<dbReference type="PANTHER" id="PTHR30563:SF0">
    <property type="entry name" value="DNA RECOMBINATION PROTEIN RMUC"/>
    <property type="match status" value="1"/>
</dbReference>
<evidence type="ECO:0000256" key="2">
    <source>
        <dbReference type="ARBA" id="ARBA00009840"/>
    </source>
</evidence>
<dbReference type="PANTHER" id="PTHR30563">
    <property type="entry name" value="DNA RECOMBINATION PROTEIN RMUC"/>
    <property type="match status" value="1"/>
</dbReference>
<sequence>MDIFLIILVIILIAALIAQFLMLQKKMATNDKDDQSFVMMQQQLNNIANIMDTKLSEVHKSNQEQYGKTTGIMSSVTNQAQKMLSDIHDQSQKAISSVTEKLTKLDETNRRVVDFAAQLQSLEDILKNPKHRGILGEYQLEMVLKNVLPPAAYKLQYEFSDGDIVDAAIFVKDKIIPIDSKFSLENYNRIVQEKNPANRAKLEREFKSDLKKRIDETAKYIKPNQNTMDFAFMFIPAEGIYYDLLINQVGAIKVNTRDLIEYAFRDKHVIIVSPTSFHAYLQTVLQGLRALQIEESAQEIRKNVEMLQKHLLSYNDYLQKLGGHLGTTVGAYNNAYKEFKKIDKDVARVTDSKSEIETLVLDRPKTELES</sequence>
<comment type="similarity">
    <text evidence="2">Belongs to the RmuC family.</text>
</comment>
<evidence type="ECO:0000256" key="4">
    <source>
        <dbReference type="ARBA" id="ARBA00023172"/>
    </source>
</evidence>
<dbReference type="Proteomes" id="UP000228614">
    <property type="component" value="Unassembled WGS sequence"/>
</dbReference>
<evidence type="ECO:0000313" key="6">
    <source>
        <dbReference type="EMBL" id="PIR95177.1"/>
    </source>
</evidence>
<keyword evidence="5" id="KW-0472">Membrane</keyword>
<evidence type="ECO:0000313" key="7">
    <source>
        <dbReference type="Proteomes" id="UP000228614"/>
    </source>
</evidence>
<dbReference type="InterPro" id="IPR003798">
    <property type="entry name" value="DNA_recombination_RmuC"/>
</dbReference>
<dbReference type="EMBL" id="PFAN01000007">
    <property type="protein sequence ID" value="PIR95177.1"/>
    <property type="molecule type" value="Genomic_DNA"/>
</dbReference>
<accession>A0A2H0V7U7</accession>
<name>A0A2H0V7U7_9BACT</name>
<dbReference type="Pfam" id="PF02646">
    <property type="entry name" value="RmuC"/>
    <property type="match status" value="1"/>
</dbReference>
<keyword evidence="5" id="KW-1133">Transmembrane helix</keyword>
<proteinExistence type="inferred from homology"/>
<evidence type="ECO:0000256" key="3">
    <source>
        <dbReference type="ARBA" id="ARBA00023054"/>
    </source>
</evidence>
<keyword evidence="5" id="KW-0812">Transmembrane</keyword>
<organism evidence="6 7">
    <name type="scientific">Candidatus Falkowbacteria bacterium CG10_big_fil_rev_8_21_14_0_10_37_6</name>
    <dbReference type="NCBI Taxonomy" id="1974563"/>
    <lineage>
        <taxon>Bacteria</taxon>
        <taxon>Candidatus Falkowiibacteriota</taxon>
    </lineage>
</organism>
<reference evidence="7" key="1">
    <citation type="submission" date="2017-09" db="EMBL/GenBank/DDBJ databases">
        <title>Depth-based differentiation of microbial function through sediment-hosted aquifers and enrichment of novel symbionts in the deep terrestrial subsurface.</title>
        <authorList>
            <person name="Probst A.J."/>
            <person name="Ladd B."/>
            <person name="Jarett J.K."/>
            <person name="Geller-Mcgrath D.E."/>
            <person name="Sieber C.M.K."/>
            <person name="Emerson J.B."/>
            <person name="Anantharaman K."/>
            <person name="Thomas B.C."/>
            <person name="Malmstrom R."/>
            <person name="Stieglmeier M."/>
            <person name="Klingl A."/>
            <person name="Woyke T."/>
            <person name="Ryan C.M."/>
            <person name="Banfield J.F."/>
        </authorList>
    </citation>
    <scope>NUCLEOTIDE SEQUENCE [LARGE SCALE GENOMIC DNA]</scope>
</reference>
<evidence type="ECO:0000256" key="5">
    <source>
        <dbReference type="SAM" id="Phobius"/>
    </source>
</evidence>
<dbReference type="AlphaFoldDB" id="A0A2H0V7U7"/>
<protein>
    <submittedName>
        <fullName evidence="6">DNA recombination protein RmuC</fullName>
    </submittedName>
</protein>
<dbReference type="GO" id="GO:0006310">
    <property type="term" value="P:DNA recombination"/>
    <property type="evidence" value="ECO:0007669"/>
    <property type="project" value="UniProtKB-KW"/>
</dbReference>
<keyword evidence="3" id="KW-0175">Coiled coil</keyword>
<feature type="transmembrane region" description="Helical" evidence="5">
    <location>
        <begin position="6"/>
        <end position="23"/>
    </location>
</feature>
<comment type="caution">
    <text evidence="6">The sequence shown here is derived from an EMBL/GenBank/DDBJ whole genome shotgun (WGS) entry which is preliminary data.</text>
</comment>
<evidence type="ECO:0000256" key="1">
    <source>
        <dbReference type="ARBA" id="ARBA00003416"/>
    </source>
</evidence>
<gene>
    <name evidence="6" type="ORF">COT95_00115</name>
</gene>
<keyword evidence="4" id="KW-0233">DNA recombination</keyword>
<comment type="function">
    <text evidence="1">Involved in DNA recombination.</text>
</comment>